<keyword evidence="1" id="KW-0812">Transmembrane</keyword>
<keyword evidence="1" id="KW-1133">Transmembrane helix</keyword>
<feature type="non-terminal residue" evidence="2">
    <location>
        <position position="1"/>
    </location>
</feature>
<feature type="transmembrane region" description="Helical" evidence="1">
    <location>
        <begin position="60"/>
        <end position="76"/>
    </location>
</feature>
<protein>
    <recommendedName>
        <fullName evidence="3">O-antigen ligase domain-containing protein</fullName>
    </recommendedName>
</protein>
<organism evidence="2">
    <name type="scientific">marine sediment metagenome</name>
    <dbReference type="NCBI Taxonomy" id="412755"/>
    <lineage>
        <taxon>unclassified sequences</taxon>
        <taxon>metagenomes</taxon>
        <taxon>ecological metagenomes</taxon>
    </lineage>
</organism>
<feature type="transmembrane region" description="Helical" evidence="1">
    <location>
        <begin position="163"/>
        <end position="183"/>
    </location>
</feature>
<comment type="caution">
    <text evidence="2">The sequence shown here is derived from an EMBL/GenBank/DDBJ whole genome shotgun (WGS) entry which is preliminary data.</text>
</comment>
<dbReference type="EMBL" id="BARV01034282">
    <property type="protein sequence ID" value="GAI58107.1"/>
    <property type="molecule type" value="Genomic_DNA"/>
</dbReference>
<evidence type="ECO:0008006" key="3">
    <source>
        <dbReference type="Google" id="ProtNLM"/>
    </source>
</evidence>
<sequence>RFLYRFTGIEIGLCLFCVAAIAAGLAAANERAAITNFVIMLAPILMAVLLVQILDSQSKIKLLLICIAALGMVSAYESANQLFVTNQAMIDEYEKAPQTLLEPLGITAGTSDHFQFEHRLYSKDVKGFFTTGNSAGSFAIFAAFAGIALFLEKFRNRKSDASGSRALVTCGIAVAVIIFGLAITKSKGVIIASLIAAAMFIIYLLFGNWAKNLQKNYIDSLLTIGFSWVAI</sequence>
<reference evidence="2" key="1">
    <citation type="journal article" date="2014" name="Front. Microbiol.">
        <title>High frequency of phylogenetically diverse reductive dehalogenase-homologous genes in deep subseafloor sedimentary metagenomes.</title>
        <authorList>
            <person name="Kawai M."/>
            <person name="Futagami T."/>
            <person name="Toyoda A."/>
            <person name="Takaki Y."/>
            <person name="Nishi S."/>
            <person name="Hori S."/>
            <person name="Arai W."/>
            <person name="Tsubouchi T."/>
            <person name="Morono Y."/>
            <person name="Uchiyama I."/>
            <person name="Ito T."/>
            <person name="Fujiyama A."/>
            <person name="Inagaki F."/>
            <person name="Takami H."/>
        </authorList>
    </citation>
    <scope>NUCLEOTIDE SEQUENCE</scope>
    <source>
        <strain evidence="2">Expedition CK06-06</strain>
    </source>
</reference>
<feature type="transmembrane region" description="Helical" evidence="1">
    <location>
        <begin position="189"/>
        <end position="206"/>
    </location>
</feature>
<feature type="transmembrane region" description="Helical" evidence="1">
    <location>
        <begin position="34"/>
        <end position="53"/>
    </location>
</feature>
<feature type="transmembrane region" description="Helical" evidence="1">
    <location>
        <begin position="7"/>
        <end position="28"/>
    </location>
</feature>
<feature type="transmembrane region" description="Helical" evidence="1">
    <location>
        <begin position="128"/>
        <end position="151"/>
    </location>
</feature>
<evidence type="ECO:0000256" key="1">
    <source>
        <dbReference type="SAM" id="Phobius"/>
    </source>
</evidence>
<name>X1PP95_9ZZZZ</name>
<evidence type="ECO:0000313" key="2">
    <source>
        <dbReference type="EMBL" id="GAI58107.1"/>
    </source>
</evidence>
<gene>
    <name evidence="2" type="ORF">S06H3_53723</name>
</gene>
<keyword evidence="1" id="KW-0472">Membrane</keyword>
<proteinExistence type="predicted"/>
<accession>X1PP95</accession>
<dbReference type="AlphaFoldDB" id="X1PP95"/>